<dbReference type="SUPFAM" id="SSF53850">
    <property type="entry name" value="Periplasmic binding protein-like II"/>
    <property type="match status" value="1"/>
</dbReference>
<gene>
    <name evidence="6" type="ORF">Lokhon_02278</name>
</gene>
<accession>A0A017H932</accession>
<keyword evidence="4 5" id="KW-0732">Signal</keyword>
<dbReference type="GO" id="GO:1901982">
    <property type="term" value="F:maltose binding"/>
    <property type="evidence" value="ECO:0007669"/>
    <property type="project" value="TreeGrafter"/>
</dbReference>
<keyword evidence="7" id="KW-1185">Reference proteome</keyword>
<comment type="subcellular location">
    <subcellularLocation>
        <location evidence="5">Periplasm</location>
    </subcellularLocation>
</comment>
<feature type="signal peptide" evidence="5">
    <location>
        <begin position="1"/>
        <end position="22"/>
    </location>
</feature>
<proteinExistence type="inferred from homology"/>
<evidence type="ECO:0000256" key="1">
    <source>
        <dbReference type="ARBA" id="ARBA00008520"/>
    </source>
</evidence>
<dbReference type="EMBL" id="APGJ01000007">
    <property type="protein sequence ID" value="EYD70638.1"/>
    <property type="molecule type" value="Genomic_DNA"/>
</dbReference>
<evidence type="ECO:0000313" key="6">
    <source>
        <dbReference type="EMBL" id="EYD70638.1"/>
    </source>
</evidence>
<dbReference type="GO" id="GO:0015768">
    <property type="term" value="P:maltose transport"/>
    <property type="evidence" value="ECO:0007669"/>
    <property type="project" value="TreeGrafter"/>
</dbReference>
<evidence type="ECO:0000256" key="5">
    <source>
        <dbReference type="RuleBase" id="RU365005"/>
    </source>
</evidence>
<feature type="chain" id="PRO_5013422768" description="Maltodextrin-binding protein" evidence="5">
    <location>
        <begin position="23"/>
        <end position="388"/>
    </location>
</feature>
<name>A0A017H932_9RHOB</name>
<keyword evidence="2 5" id="KW-0813">Transport</keyword>
<dbReference type="GO" id="GO:0042597">
    <property type="term" value="C:periplasmic space"/>
    <property type="evidence" value="ECO:0007669"/>
    <property type="project" value="UniProtKB-SubCell"/>
</dbReference>
<dbReference type="PRINTS" id="PR00181">
    <property type="entry name" value="MALTOSEBP"/>
</dbReference>
<dbReference type="InterPro" id="IPR006060">
    <property type="entry name" value="Maltose/Cyclodextrin-bd"/>
</dbReference>
<dbReference type="Gene3D" id="3.40.190.10">
    <property type="entry name" value="Periplasmic binding protein-like II"/>
    <property type="match status" value="2"/>
</dbReference>
<dbReference type="eggNOG" id="COG2182">
    <property type="taxonomic scope" value="Bacteria"/>
</dbReference>
<reference evidence="6 7" key="1">
    <citation type="submission" date="2013-03" db="EMBL/GenBank/DDBJ databases">
        <authorList>
            <person name="Fiebig A."/>
            <person name="Goeker M."/>
            <person name="Klenk H.-P.P."/>
        </authorList>
    </citation>
    <scope>NUCLEOTIDE SEQUENCE [LARGE SCALE GENOMIC DNA]</scope>
    <source>
        <strain evidence="6 7">DSM 17492</strain>
    </source>
</reference>
<dbReference type="GO" id="GO:0015144">
    <property type="term" value="F:carbohydrate transmembrane transporter activity"/>
    <property type="evidence" value="ECO:0007669"/>
    <property type="project" value="InterPro"/>
</dbReference>
<dbReference type="RefSeq" id="WP_017929222.1">
    <property type="nucleotide sequence ID" value="NZ_KB823000.1"/>
</dbReference>
<keyword evidence="3 5" id="KW-0762">Sugar transport</keyword>
<keyword evidence="5" id="KW-0574">Periplasm</keyword>
<evidence type="ECO:0000256" key="2">
    <source>
        <dbReference type="ARBA" id="ARBA00022448"/>
    </source>
</evidence>
<dbReference type="PANTHER" id="PTHR30061">
    <property type="entry name" value="MALTOSE-BINDING PERIPLASMIC PROTEIN"/>
    <property type="match status" value="1"/>
</dbReference>
<comment type="similarity">
    <text evidence="1 5">Belongs to the bacterial solute-binding protein 1 family.</text>
</comment>
<organism evidence="6 7">
    <name type="scientific">Limimaricola hongkongensis DSM 17492</name>
    <dbReference type="NCBI Taxonomy" id="1122180"/>
    <lineage>
        <taxon>Bacteria</taxon>
        <taxon>Pseudomonadati</taxon>
        <taxon>Pseudomonadota</taxon>
        <taxon>Alphaproteobacteria</taxon>
        <taxon>Rhodobacterales</taxon>
        <taxon>Paracoccaceae</taxon>
        <taxon>Limimaricola</taxon>
    </lineage>
</organism>
<dbReference type="AlphaFoldDB" id="A0A017H932"/>
<dbReference type="GO" id="GO:0055052">
    <property type="term" value="C:ATP-binding cassette (ABC) transporter complex, substrate-binding subunit-containing"/>
    <property type="evidence" value="ECO:0007669"/>
    <property type="project" value="TreeGrafter"/>
</dbReference>
<comment type="caution">
    <text evidence="6">The sequence shown here is derived from an EMBL/GenBank/DDBJ whole genome shotgun (WGS) entry which is preliminary data.</text>
</comment>
<dbReference type="PANTHER" id="PTHR30061:SF50">
    <property type="entry name" value="MALTOSE_MALTODEXTRIN-BINDING PERIPLASMIC PROTEIN"/>
    <property type="match status" value="1"/>
</dbReference>
<protein>
    <recommendedName>
        <fullName evidence="5">Maltodextrin-binding protein</fullName>
    </recommendedName>
</protein>
<dbReference type="HOGENOM" id="CLU_031285_17_0_5"/>
<dbReference type="InterPro" id="IPR006059">
    <property type="entry name" value="SBP"/>
</dbReference>
<evidence type="ECO:0000256" key="3">
    <source>
        <dbReference type="ARBA" id="ARBA00022597"/>
    </source>
</evidence>
<dbReference type="Pfam" id="PF13416">
    <property type="entry name" value="SBP_bac_8"/>
    <property type="match status" value="1"/>
</dbReference>
<dbReference type="NCBIfam" id="NF007011">
    <property type="entry name" value="PRK09474.1"/>
    <property type="match status" value="1"/>
</dbReference>
<sequence length="388" mass="40148">MIKTKTLGAAALLLLSAAPALAFEDGKLLIWTGDNRAPDALRAVGARFEEEFGVPVEVAIVEPLPEKFQQAAATGDGPDIIMHAHDRLGEWSKGGIIAPVTPGASFAEGVLPAAMEAVTFDGATWGYPVAVEAVHLIYNKAFVDTPPADFSEIAAMELPEGVSPILWDYNNTYFTFPLLAANGGYAFQKVDGSYDGSTTGVNTDGAVAGAEVLAALIDDGVMPAGVDYGVMEGAMNNSEVAMVINGPWAWGNLESSGIEFGVAPLPKVDGELAPPFLGVQALAFNAASPNLDLAQEFVESYLLTDEGLATWNDSGALGALADVSAAAAQDDEKVSAMLDVAADGVPMPSNAEMGAFWAAMQPALTNITNGAQEPKAALDDAAARIMGE</sequence>
<comment type="function">
    <text evidence="5">Part of the ABC transporter complex MalEFGK involved in maltose/maltodextrin import. Binds maltose and higher maltodextrins.</text>
</comment>
<dbReference type="GO" id="GO:0042956">
    <property type="term" value="P:maltodextrin transmembrane transport"/>
    <property type="evidence" value="ECO:0007669"/>
    <property type="project" value="TreeGrafter"/>
</dbReference>
<dbReference type="Proteomes" id="UP000025047">
    <property type="component" value="Unassembled WGS sequence"/>
</dbReference>
<dbReference type="PATRIC" id="fig|1122180.6.peg.2257"/>
<evidence type="ECO:0000256" key="4">
    <source>
        <dbReference type="ARBA" id="ARBA00022729"/>
    </source>
</evidence>
<dbReference type="STRING" id="1122180.Lokhon_02278"/>
<dbReference type="OrthoDB" id="9766989at2"/>
<evidence type="ECO:0000313" key="7">
    <source>
        <dbReference type="Proteomes" id="UP000025047"/>
    </source>
</evidence>